<dbReference type="InterPro" id="IPR001173">
    <property type="entry name" value="Glyco_trans_2-like"/>
</dbReference>
<organism evidence="2">
    <name type="scientific">marine metagenome</name>
    <dbReference type="NCBI Taxonomy" id="408172"/>
    <lineage>
        <taxon>unclassified sequences</taxon>
        <taxon>metagenomes</taxon>
        <taxon>ecological metagenomes</taxon>
    </lineage>
</organism>
<dbReference type="InterPro" id="IPR029044">
    <property type="entry name" value="Nucleotide-diphossugar_trans"/>
</dbReference>
<protein>
    <recommendedName>
        <fullName evidence="1">Glycosyltransferase 2-like domain-containing protein</fullName>
    </recommendedName>
</protein>
<dbReference type="EMBL" id="UINC01022905">
    <property type="protein sequence ID" value="SVA93494.1"/>
    <property type="molecule type" value="Genomic_DNA"/>
</dbReference>
<gene>
    <name evidence="2" type="ORF">METZ01_LOCUS146348</name>
</gene>
<dbReference type="PANTHER" id="PTHR22916:SF3">
    <property type="entry name" value="UDP-GLCNAC:BETAGAL BETA-1,3-N-ACETYLGLUCOSAMINYLTRANSFERASE-LIKE PROTEIN 1"/>
    <property type="match status" value="1"/>
</dbReference>
<dbReference type="AlphaFoldDB" id="A0A381ZWM6"/>
<reference evidence="2" key="1">
    <citation type="submission" date="2018-05" db="EMBL/GenBank/DDBJ databases">
        <authorList>
            <person name="Lanie J.A."/>
            <person name="Ng W.-L."/>
            <person name="Kazmierczak K.M."/>
            <person name="Andrzejewski T.M."/>
            <person name="Davidsen T.M."/>
            <person name="Wayne K.J."/>
            <person name="Tettelin H."/>
            <person name="Glass J.I."/>
            <person name="Rusch D."/>
            <person name="Podicherti R."/>
            <person name="Tsui H.-C.T."/>
            <person name="Winkler M.E."/>
        </authorList>
    </citation>
    <scope>NUCLEOTIDE SEQUENCE</scope>
</reference>
<dbReference type="Gene3D" id="3.90.550.10">
    <property type="entry name" value="Spore Coat Polysaccharide Biosynthesis Protein SpsA, Chain A"/>
    <property type="match status" value="1"/>
</dbReference>
<evidence type="ECO:0000259" key="1">
    <source>
        <dbReference type="Pfam" id="PF00535"/>
    </source>
</evidence>
<accession>A0A381ZWM6</accession>
<feature type="domain" description="Glycosyltransferase 2-like" evidence="1">
    <location>
        <begin position="4"/>
        <end position="110"/>
    </location>
</feature>
<name>A0A381ZWM6_9ZZZZ</name>
<evidence type="ECO:0000313" key="2">
    <source>
        <dbReference type="EMBL" id="SVA93494.1"/>
    </source>
</evidence>
<dbReference type="Pfam" id="PF00535">
    <property type="entry name" value="Glycos_transf_2"/>
    <property type="match status" value="1"/>
</dbReference>
<sequence length="381" mass="43990">MKFSVLLPTRNGGKYLKSCIESVLSQDYKDMELIVFDNANTDNTAEVVNSYSNDKRLKYYRTDSVVSVADNWNNALKKSSGDYVLMMGDDDFLLPGYFDTLDKTIKENDFPDGISYFGYSFIYPDAVDNTVGYYSDPHYDYEKKLIDSGKTTKNQLKSIVYDMFKFKNRVPLNTLPHIWSRKVINRVDGELFRPPYPDHFALNAIFLKANTWVFSKKKLYIIGVTPKSYGHYVFSDNDQKGGEDYLGISGDFPGQLPGSALINNMYVWLQLLKDNYPDYLGGVQISRNGYVRHQLHYWISQYRHGSIERKDLFHRLGLLTLKDKLGLISAIWDKRSILALYAMFKTPNPSKIDTFYYGPQQLKGILTSSDLYNKVIRKKIL</sequence>
<dbReference type="CDD" id="cd00761">
    <property type="entry name" value="Glyco_tranf_GTA_type"/>
    <property type="match status" value="1"/>
</dbReference>
<dbReference type="SUPFAM" id="SSF53448">
    <property type="entry name" value="Nucleotide-diphospho-sugar transferases"/>
    <property type="match status" value="1"/>
</dbReference>
<proteinExistence type="predicted"/>
<dbReference type="PANTHER" id="PTHR22916">
    <property type="entry name" value="GLYCOSYLTRANSFERASE"/>
    <property type="match status" value="1"/>
</dbReference>
<dbReference type="GO" id="GO:0016758">
    <property type="term" value="F:hexosyltransferase activity"/>
    <property type="evidence" value="ECO:0007669"/>
    <property type="project" value="UniProtKB-ARBA"/>
</dbReference>